<dbReference type="RefSeq" id="WP_318796309.1">
    <property type="nucleotide sequence ID" value="NZ_JARUJP010000001.1"/>
</dbReference>
<comment type="caution">
    <text evidence="2">The sequence shown here is derived from an EMBL/GenBank/DDBJ whole genome shotgun (WGS) entry which is preliminary data.</text>
</comment>
<dbReference type="InterPro" id="IPR012902">
    <property type="entry name" value="N_methyl_site"/>
</dbReference>
<gene>
    <name evidence="2" type="ORF">P8V03_00355</name>
</gene>
<organism evidence="2 3">
    <name type="scientific">Clostridium tanneri</name>
    <dbReference type="NCBI Taxonomy" id="3037988"/>
    <lineage>
        <taxon>Bacteria</taxon>
        <taxon>Bacillati</taxon>
        <taxon>Bacillota</taxon>
        <taxon>Clostridia</taxon>
        <taxon>Eubacteriales</taxon>
        <taxon>Clostridiaceae</taxon>
        <taxon>Clostridium</taxon>
    </lineage>
</organism>
<feature type="transmembrane region" description="Helical" evidence="1">
    <location>
        <begin position="12"/>
        <end position="32"/>
    </location>
</feature>
<keyword evidence="1" id="KW-0812">Transmembrane</keyword>
<dbReference type="EMBL" id="JARUJP010000001">
    <property type="protein sequence ID" value="MDW8799600.1"/>
    <property type="molecule type" value="Genomic_DNA"/>
</dbReference>
<dbReference type="NCBIfam" id="TIGR02532">
    <property type="entry name" value="IV_pilin_GFxxxE"/>
    <property type="match status" value="1"/>
</dbReference>
<evidence type="ECO:0000313" key="3">
    <source>
        <dbReference type="Proteomes" id="UP001281656"/>
    </source>
</evidence>
<protein>
    <submittedName>
        <fullName evidence="2">Type II secretion system protein</fullName>
    </submittedName>
</protein>
<evidence type="ECO:0000313" key="2">
    <source>
        <dbReference type="EMBL" id="MDW8799600.1"/>
    </source>
</evidence>
<dbReference type="Proteomes" id="UP001281656">
    <property type="component" value="Unassembled WGS sequence"/>
</dbReference>
<sequence>MYILKQRNKGFTMVEVVLVLGIISILLTFSLVNLGGYRKITSKIDSEILSNSILNFINNSKEYCRDNKIRGHIYFNSDNNSLNNSMTLNCSSEQINKLLFPEGFVLEKERMPEEILIDSRGITASSCTIKFSDREGKIHEISMCVGTEYVDIKN</sequence>
<evidence type="ECO:0000256" key="1">
    <source>
        <dbReference type="SAM" id="Phobius"/>
    </source>
</evidence>
<accession>A0ABU4JNA4</accession>
<proteinExistence type="predicted"/>
<keyword evidence="3" id="KW-1185">Reference proteome</keyword>
<keyword evidence="1" id="KW-0472">Membrane</keyword>
<dbReference type="Pfam" id="PF07963">
    <property type="entry name" value="N_methyl"/>
    <property type="match status" value="1"/>
</dbReference>
<keyword evidence="1" id="KW-1133">Transmembrane helix</keyword>
<reference evidence="2 3" key="1">
    <citation type="submission" date="2023-04" db="EMBL/GenBank/DDBJ databases">
        <title>Clostridium tannerae sp. nov., isolated from the fecal material of an alpaca.</title>
        <authorList>
            <person name="Miller S."/>
            <person name="Hendry M."/>
            <person name="King J."/>
            <person name="Sankaranarayanan K."/>
            <person name="Lawson P.A."/>
        </authorList>
    </citation>
    <scope>NUCLEOTIDE SEQUENCE [LARGE SCALE GENOMIC DNA]</scope>
    <source>
        <strain evidence="2 3">A1-XYC3</strain>
    </source>
</reference>
<name>A0ABU4JNA4_9CLOT</name>